<dbReference type="SUPFAM" id="SSF47413">
    <property type="entry name" value="lambda repressor-like DNA-binding domains"/>
    <property type="match status" value="1"/>
</dbReference>
<accession>A0A3R6KSN7</accession>
<feature type="domain" description="HTH cro/C1-type" evidence="2">
    <location>
        <begin position="19"/>
        <end position="73"/>
    </location>
</feature>
<proteinExistence type="predicted"/>
<name>A0A3R6KSN7_9FIRM</name>
<keyword evidence="1" id="KW-0238">DNA-binding</keyword>
<evidence type="ECO:0000259" key="2">
    <source>
        <dbReference type="PROSITE" id="PS50943"/>
    </source>
</evidence>
<reference evidence="3 4" key="1">
    <citation type="submission" date="2018-08" db="EMBL/GenBank/DDBJ databases">
        <title>A genome reference for cultivated species of the human gut microbiota.</title>
        <authorList>
            <person name="Zou Y."/>
            <person name="Xue W."/>
            <person name="Luo G."/>
        </authorList>
    </citation>
    <scope>NUCLEOTIDE SEQUENCE [LARGE SCALE GENOMIC DNA]</scope>
    <source>
        <strain evidence="3 4">AF31-21AC</strain>
    </source>
</reference>
<gene>
    <name evidence="3" type="ORF">DWZ31_06895</name>
</gene>
<dbReference type="PANTHER" id="PTHR46558:SF11">
    <property type="entry name" value="HTH-TYPE TRANSCRIPTIONAL REGULATOR XRE"/>
    <property type="match status" value="1"/>
</dbReference>
<dbReference type="CDD" id="cd00093">
    <property type="entry name" value="HTH_XRE"/>
    <property type="match status" value="1"/>
</dbReference>
<comment type="caution">
    <text evidence="3">The sequence shown here is derived from an EMBL/GenBank/DDBJ whole genome shotgun (WGS) entry which is preliminary data.</text>
</comment>
<evidence type="ECO:0000313" key="4">
    <source>
        <dbReference type="Proteomes" id="UP000283586"/>
    </source>
</evidence>
<dbReference type="GO" id="GO:0003677">
    <property type="term" value="F:DNA binding"/>
    <property type="evidence" value="ECO:0007669"/>
    <property type="project" value="UniProtKB-KW"/>
</dbReference>
<dbReference type="Gene3D" id="1.10.260.40">
    <property type="entry name" value="lambda repressor-like DNA-binding domains"/>
    <property type="match status" value="1"/>
</dbReference>
<dbReference type="AlphaFoldDB" id="A0A3R6KSN7"/>
<dbReference type="PROSITE" id="PS50943">
    <property type="entry name" value="HTH_CROC1"/>
    <property type="match status" value="1"/>
</dbReference>
<dbReference type="InterPro" id="IPR010982">
    <property type="entry name" value="Lambda_DNA-bd_dom_sf"/>
</dbReference>
<dbReference type="EMBL" id="QRQN01000006">
    <property type="protein sequence ID" value="RHN09782.1"/>
    <property type="molecule type" value="Genomic_DNA"/>
</dbReference>
<protein>
    <submittedName>
        <fullName evidence="3">XRE family transcriptional regulator</fullName>
    </submittedName>
</protein>
<evidence type="ECO:0000256" key="1">
    <source>
        <dbReference type="ARBA" id="ARBA00023125"/>
    </source>
</evidence>
<dbReference type="InterPro" id="IPR001387">
    <property type="entry name" value="Cro/C1-type_HTH"/>
</dbReference>
<dbReference type="Proteomes" id="UP000283586">
    <property type="component" value="Unassembled WGS sequence"/>
</dbReference>
<dbReference type="Pfam" id="PF01381">
    <property type="entry name" value="HTH_3"/>
    <property type="match status" value="1"/>
</dbReference>
<dbReference type="PANTHER" id="PTHR46558">
    <property type="entry name" value="TRACRIPTIONAL REGULATORY PROTEIN-RELATED-RELATED"/>
    <property type="match status" value="1"/>
</dbReference>
<sequence length="179" mass="20522">MFKGGVHMDTAKNNFATNLKELRQEHSLSQKDFGASIGISAMAISSYESGTKSPSIDTVCRIAETYHVSIDWLCGTGDIKNHSLEIKTYTDLIEILMLLDEIHIDIEKAERSFGSTLGLSPYYLSLTFNDKTLVDFYDEWKEISSIRYKTPTGDKLYNIWLEDVHKRYNYNLPENYLVD</sequence>
<organism evidence="3 4">
    <name type="scientific">Roseburia intestinalis</name>
    <dbReference type="NCBI Taxonomy" id="166486"/>
    <lineage>
        <taxon>Bacteria</taxon>
        <taxon>Bacillati</taxon>
        <taxon>Bacillota</taxon>
        <taxon>Clostridia</taxon>
        <taxon>Lachnospirales</taxon>
        <taxon>Lachnospiraceae</taxon>
        <taxon>Roseburia</taxon>
    </lineage>
</organism>
<dbReference type="SMART" id="SM00530">
    <property type="entry name" value="HTH_XRE"/>
    <property type="match status" value="1"/>
</dbReference>
<evidence type="ECO:0000313" key="3">
    <source>
        <dbReference type="EMBL" id="RHN09782.1"/>
    </source>
</evidence>